<dbReference type="InterPro" id="IPR023393">
    <property type="entry name" value="START-like_dom_sf"/>
</dbReference>
<comment type="caution">
    <text evidence="1">The sequence shown here is derived from an EMBL/GenBank/DDBJ whole genome shotgun (WGS) entry which is preliminary data.</text>
</comment>
<sequence>MTTEQLIGQEGPPAINELTLTPVDGGTLLTLVITYPDATVRESVLATGMADGMETSYARLESVM</sequence>
<protein>
    <submittedName>
        <fullName evidence="1">Uncharacterized protein</fullName>
    </submittedName>
</protein>
<proteinExistence type="predicted"/>
<dbReference type="SUPFAM" id="SSF55961">
    <property type="entry name" value="Bet v1-like"/>
    <property type="match status" value="1"/>
</dbReference>
<reference evidence="1 2" key="1">
    <citation type="submission" date="2021-03" db="EMBL/GenBank/DDBJ databases">
        <title>Sequencing the genomes of 1000 actinobacteria strains.</title>
        <authorList>
            <person name="Klenk H.-P."/>
        </authorList>
    </citation>
    <scope>NUCLEOTIDE SEQUENCE [LARGE SCALE GENOMIC DNA]</scope>
    <source>
        <strain evidence="1 2">DSM 24221</strain>
    </source>
</reference>
<dbReference type="EMBL" id="JAGIOL010000001">
    <property type="protein sequence ID" value="MBP2436580.1"/>
    <property type="molecule type" value="Genomic_DNA"/>
</dbReference>
<accession>A0ABS4ZH24</accession>
<gene>
    <name evidence="1" type="ORF">JOF34_001166</name>
</gene>
<evidence type="ECO:0000313" key="2">
    <source>
        <dbReference type="Proteomes" id="UP001519362"/>
    </source>
</evidence>
<dbReference type="Gene3D" id="3.30.530.20">
    <property type="match status" value="1"/>
</dbReference>
<organism evidence="1 2">
    <name type="scientific">Microbacterium amylolyticum</name>
    <dbReference type="NCBI Taxonomy" id="936337"/>
    <lineage>
        <taxon>Bacteria</taxon>
        <taxon>Bacillati</taxon>
        <taxon>Actinomycetota</taxon>
        <taxon>Actinomycetes</taxon>
        <taxon>Micrococcales</taxon>
        <taxon>Microbacteriaceae</taxon>
        <taxon>Microbacterium</taxon>
    </lineage>
</organism>
<evidence type="ECO:0000313" key="1">
    <source>
        <dbReference type="EMBL" id="MBP2436580.1"/>
    </source>
</evidence>
<dbReference type="Proteomes" id="UP001519362">
    <property type="component" value="Unassembled WGS sequence"/>
</dbReference>
<keyword evidence="2" id="KW-1185">Reference proteome</keyword>
<name>A0ABS4ZH24_9MICO</name>